<gene>
    <name evidence="3" type="ORF">FIBRA_00192</name>
</gene>
<protein>
    <recommendedName>
        <fullName evidence="2">Methyltransferase domain-containing protein</fullName>
    </recommendedName>
</protein>
<accession>J7SCL0</accession>
<dbReference type="Proteomes" id="UP000006352">
    <property type="component" value="Unassembled WGS sequence"/>
</dbReference>
<keyword evidence="4" id="KW-1185">Reference proteome</keyword>
<dbReference type="PANTHER" id="PTHR32026:SF10">
    <property type="entry name" value="METHYLTRANSFERASE-LIKE PROTEIN 24-RELATED"/>
    <property type="match status" value="1"/>
</dbReference>
<proteinExistence type="predicted"/>
<dbReference type="InParanoid" id="J7SCL0"/>
<evidence type="ECO:0000313" key="3">
    <source>
        <dbReference type="EMBL" id="CCL98198.1"/>
    </source>
</evidence>
<dbReference type="HOGENOM" id="CLU_066046_1_0_1"/>
<dbReference type="OrthoDB" id="10006218at2759"/>
<dbReference type="InterPro" id="IPR026913">
    <property type="entry name" value="METTL24"/>
</dbReference>
<dbReference type="STRING" id="599839.J7SCL0"/>
<evidence type="ECO:0000256" key="1">
    <source>
        <dbReference type="SAM" id="MobiDB-lite"/>
    </source>
</evidence>
<sequence>MPAKYSITRHPRYTALLAVVLIATVFVFSQGSSNVESYFSRGDSLKWRIIEEDERYDKLLIDREAMVRKWGPTPALVEAFPPRDDFYTLWDFFIPAFQCPHRVERVGVLGDGGKWVCGLDRIARQKECVIYSFGVNNESSFEAELLRRAPGCQVWGYDFSVPSFGPEITAVPALRDRSHFHAWALGEVDNHGPGVYPPTYSLSTLMALNGHQFIDILKVDIEGAEFTALSSFLSVQTAMQGTEPHNPHAPPSSPNNAAHPAAPLPIGQMQIEIHARSDTGYSTFAPFKSWWESLERAGLRPFFTEPNLVYVNLIRGARPDLAEYSFMNIRGHHALVSDDYL</sequence>
<dbReference type="PANTHER" id="PTHR32026">
    <property type="entry name" value="METHYLTRANSFERASE-LIKE PROTEIN 24"/>
    <property type="match status" value="1"/>
</dbReference>
<name>J7SCL0_9APHY</name>
<dbReference type="AlphaFoldDB" id="J7SCL0"/>
<feature type="region of interest" description="Disordered" evidence="1">
    <location>
        <begin position="239"/>
        <end position="261"/>
    </location>
</feature>
<evidence type="ECO:0000313" key="4">
    <source>
        <dbReference type="Proteomes" id="UP000006352"/>
    </source>
</evidence>
<organism evidence="3 4">
    <name type="scientific">Fibroporia radiculosa</name>
    <dbReference type="NCBI Taxonomy" id="599839"/>
    <lineage>
        <taxon>Eukaryota</taxon>
        <taxon>Fungi</taxon>
        <taxon>Dikarya</taxon>
        <taxon>Basidiomycota</taxon>
        <taxon>Agaricomycotina</taxon>
        <taxon>Agaricomycetes</taxon>
        <taxon>Polyporales</taxon>
        <taxon>Fibroporiaceae</taxon>
        <taxon>Fibroporia</taxon>
    </lineage>
</organism>
<reference evidence="3 4" key="1">
    <citation type="journal article" date="2012" name="Appl. Environ. Microbiol.">
        <title>Short-read sequencing for genomic analysis of the brown rot fungus Fibroporia radiculosa.</title>
        <authorList>
            <person name="Tang J.D."/>
            <person name="Perkins A.D."/>
            <person name="Sonstegard T.S."/>
            <person name="Schroeder S.G."/>
            <person name="Burgess S.C."/>
            <person name="Diehl S.V."/>
        </authorList>
    </citation>
    <scope>NUCLEOTIDE SEQUENCE [LARGE SCALE GENOMIC DNA]</scope>
    <source>
        <strain evidence="3 4">TFFH 294</strain>
    </source>
</reference>
<feature type="domain" description="Methyltransferase" evidence="2">
    <location>
        <begin position="91"/>
        <end position="246"/>
    </location>
</feature>
<evidence type="ECO:0000259" key="2">
    <source>
        <dbReference type="Pfam" id="PF13383"/>
    </source>
</evidence>
<dbReference type="InterPro" id="IPR025714">
    <property type="entry name" value="Methyltranfer_dom"/>
</dbReference>
<dbReference type="Pfam" id="PF13383">
    <property type="entry name" value="Methyltransf_22"/>
    <property type="match status" value="1"/>
</dbReference>
<dbReference type="GeneID" id="24093109"/>
<dbReference type="RefSeq" id="XP_012177481.1">
    <property type="nucleotide sequence ID" value="XM_012322091.1"/>
</dbReference>
<dbReference type="EMBL" id="HE796871">
    <property type="protein sequence ID" value="CCL98198.1"/>
    <property type="molecule type" value="Genomic_DNA"/>
</dbReference>